<dbReference type="InterPro" id="IPR050447">
    <property type="entry name" value="Erg6_SMT_methyltransf"/>
</dbReference>
<feature type="domain" description="Methyltransferase type 11" evidence="2">
    <location>
        <begin position="40"/>
        <end position="137"/>
    </location>
</feature>
<dbReference type="Proteomes" id="UP001526430">
    <property type="component" value="Unassembled WGS sequence"/>
</dbReference>
<proteinExistence type="predicted"/>
<dbReference type="RefSeq" id="WP_301592533.1">
    <property type="nucleotide sequence ID" value="NZ_JAPFQI010000033.1"/>
</dbReference>
<keyword evidence="1" id="KW-0808">Transferase</keyword>
<organism evidence="3 4">
    <name type="scientific">Sabulicella glaciei</name>
    <dbReference type="NCBI Taxonomy" id="2984948"/>
    <lineage>
        <taxon>Bacteria</taxon>
        <taxon>Pseudomonadati</taxon>
        <taxon>Pseudomonadota</taxon>
        <taxon>Alphaproteobacteria</taxon>
        <taxon>Acetobacterales</taxon>
        <taxon>Acetobacteraceae</taxon>
        <taxon>Sabulicella</taxon>
    </lineage>
</organism>
<reference evidence="3 4" key="1">
    <citation type="submission" date="2022-10" db="EMBL/GenBank/DDBJ databases">
        <title>Roseococcus glaciei nov., sp. nov., isolated from glacier.</title>
        <authorList>
            <person name="Liu Q."/>
            <person name="Xin Y.-H."/>
        </authorList>
    </citation>
    <scope>NUCLEOTIDE SEQUENCE [LARGE SCALE GENOMIC DNA]</scope>
    <source>
        <strain evidence="3 4">MDT2-1-1</strain>
    </source>
</reference>
<dbReference type="CDD" id="cd02440">
    <property type="entry name" value="AdoMet_MTases"/>
    <property type="match status" value="1"/>
</dbReference>
<dbReference type="InterPro" id="IPR013216">
    <property type="entry name" value="Methyltransf_11"/>
</dbReference>
<evidence type="ECO:0000313" key="3">
    <source>
        <dbReference type="EMBL" id="MCW8088335.1"/>
    </source>
</evidence>
<dbReference type="PANTHER" id="PTHR44068:SF11">
    <property type="entry name" value="GERANYL DIPHOSPHATE 2-C-METHYLTRANSFERASE"/>
    <property type="match status" value="1"/>
</dbReference>
<gene>
    <name evidence="3" type="ORF">OF850_22395</name>
</gene>
<evidence type="ECO:0000256" key="1">
    <source>
        <dbReference type="ARBA" id="ARBA00022679"/>
    </source>
</evidence>
<dbReference type="EMBL" id="JAPFQI010000033">
    <property type="protein sequence ID" value="MCW8088335.1"/>
    <property type="molecule type" value="Genomic_DNA"/>
</dbReference>
<dbReference type="SUPFAM" id="SSF53335">
    <property type="entry name" value="S-adenosyl-L-methionine-dependent methyltransferases"/>
    <property type="match status" value="1"/>
</dbReference>
<comment type="caution">
    <text evidence="3">The sequence shown here is derived from an EMBL/GenBank/DDBJ whole genome shotgun (WGS) entry which is preliminary data.</text>
</comment>
<sequence length="247" mass="26082">MAPVTSEALAPLDHMHARGLQATRELADLLGPPRAAERILDIGAGIGGPARSIAATFGCIVTGVELKPEYCAAAAALNAATGLAERVRVVEGNALALPSPDGDFDRAYSHNVVMCVADKLGFWREALRVLRPGGTLAVIAYAAGPKGPPHHPCPWAVEPSGTFLSAPEQTRTELEAAGFEVARLRDTTAEALLTLRKARRRVEQEGPPPLGLHVLVGPGMVQRQANAARSLEEVHLAIMEVLARRPA</sequence>
<name>A0ABT3P1N3_9PROT</name>
<dbReference type="Pfam" id="PF08241">
    <property type="entry name" value="Methyltransf_11"/>
    <property type="match status" value="1"/>
</dbReference>
<dbReference type="GO" id="GO:0008168">
    <property type="term" value="F:methyltransferase activity"/>
    <property type="evidence" value="ECO:0007669"/>
    <property type="project" value="UniProtKB-KW"/>
</dbReference>
<protein>
    <submittedName>
        <fullName evidence="3">Class I SAM-dependent methyltransferase</fullName>
    </submittedName>
</protein>
<dbReference type="PANTHER" id="PTHR44068">
    <property type="entry name" value="ZGC:194242"/>
    <property type="match status" value="1"/>
</dbReference>
<dbReference type="Gene3D" id="3.40.50.150">
    <property type="entry name" value="Vaccinia Virus protein VP39"/>
    <property type="match status" value="1"/>
</dbReference>
<dbReference type="InterPro" id="IPR029063">
    <property type="entry name" value="SAM-dependent_MTases_sf"/>
</dbReference>
<dbReference type="GO" id="GO:0032259">
    <property type="term" value="P:methylation"/>
    <property type="evidence" value="ECO:0007669"/>
    <property type="project" value="UniProtKB-KW"/>
</dbReference>
<keyword evidence="4" id="KW-1185">Reference proteome</keyword>
<keyword evidence="3" id="KW-0489">Methyltransferase</keyword>
<evidence type="ECO:0000259" key="2">
    <source>
        <dbReference type="Pfam" id="PF08241"/>
    </source>
</evidence>
<accession>A0ABT3P1N3</accession>
<evidence type="ECO:0000313" key="4">
    <source>
        <dbReference type="Proteomes" id="UP001526430"/>
    </source>
</evidence>